<proteinExistence type="predicted"/>
<keyword evidence="2" id="KW-1185">Reference proteome</keyword>
<reference evidence="1" key="2">
    <citation type="submission" date="2022-01" db="EMBL/GenBank/DDBJ databases">
        <authorList>
            <person name="Yamashiro T."/>
            <person name="Shiraishi A."/>
            <person name="Satake H."/>
            <person name="Nakayama K."/>
        </authorList>
    </citation>
    <scope>NUCLEOTIDE SEQUENCE</scope>
</reference>
<dbReference type="Proteomes" id="UP001151760">
    <property type="component" value="Unassembled WGS sequence"/>
</dbReference>
<reference evidence="1" key="1">
    <citation type="journal article" date="2022" name="Int. J. Mol. Sci.">
        <title>Draft Genome of Tanacetum Coccineum: Genomic Comparison of Closely Related Tanacetum-Family Plants.</title>
        <authorList>
            <person name="Yamashiro T."/>
            <person name="Shiraishi A."/>
            <person name="Nakayama K."/>
            <person name="Satake H."/>
        </authorList>
    </citation>
    <scope>NUCLEOTIDE SEQUENCE</scope>
</reference>
<dbReference type="EMBL" id="BQNB010009985">
    <property type="protein sequence ID" value="GJS71149.1"/>
    <property type="molecule type" value="Genomic_DNA"/>
</dbReference>
<name>A0ABQ4Y0W8_9ASTR</name>
<sequence length="162" mass="18585">MEGITWTSIVEIPVLSNDVLVRWKGFLKNEKKCMCKGERMKPPHTLRRKGSILCCQNTMLIADIKRHHGPVMIMTTLPASSFFKETVILILQEHQSDNSLVFTYGRMEILTVSSSNCIACCHALRTFDDENYARMANLILSVFESPYAFELEPGVLKEFFKY</sequence>
<protein>
    <submittedName>
        <fullName evidence="1">Uncharacterized protein</fullName>
    </submittedName>
</protein>
<accession>A0ABQ4Y0W8</accession>
<gene>
    <name evidence="1" type="ORF">Tco_0703990</name>
</gene>
<organism evidence="1 2">
    <name type="scientific">Tanacetum coccineum</name>
    <dbReference type="NCBI Taxonomy" id="301880"/>
    <lineage>
        <taxon>Eukaryota</taxon>
        <taxon>Viridiplantae</taxon>
        <taxon>Streptophyta</taxon>
        <taxon>Embryophyta</taxon>
        <taxon>Tracheophyta</taxon>
        <taxon>Spermatophyta</taxon>
        <taxon>Magnoliopsida</taxon>
        <taxon>eudicotyledons</taxon>
        <taxon>Gunneridae</taxon>
        <taxon>Pentapetalae</taxon>
        <taxon>asterids</taxon>
        <taxon>campanulids</taxon>
        <taxon>Asterales</taxon>
        <taxon>Asteraceae</taxon>
        <taxon>Asteroideae</taxon>
        <taxon>Anthemideae</taxon>
        <taxon>Anthemidinae</taxon>
        <taxon>Tanacetum</taxon>
    </lineage>
</organism>
<evidence type="ECO:0000313" key="1">
    <source>
        <dbReference type="EMBL" id="GJS71149.1"/>
    </source>
</evidence>
<comment type="caution">
    <text evidence="1">The sequence shown here is derived from an EMBL/GenBank/DDBJ whole genome shotgun (WGS) entry which is preliminary data.</text>
</comment>
<evidence type="ECO:0000313" key="2">
    <source>
        <dbReference type="Proteomes" id="UP001151760"/>
    </source>
</evidence>